<dbReference type="GO" id="GO:0008168">
    <property type="term" value="F:methyltransferase activity"/>
    <property type="evidence" value="ECO:0007669"/>
    <property type="project" value="UniProtKB-KW"/>
</dbReference>
<dbReference type="InterPro" id="IPR029063">
    <property type="entry name" value="SAM-dependent_MTases_sf"/>
</dbReference>
<evidence type="ECO:0000259" key="2">
    <source>
        <dbReference type="Pfam" id="PF08241"/>
    </source>
</evidence>
<dbReference type="GO" id="GO:0032259">
    <property type="term" value="P:methylation"/>
    <property type="evidence" value="ECO:0007669"/>
    <property type="project" value="UniProtKB-KW"/>
</dbReference>
<name>A0ABX1DZ65_9PROT</name>
<evidence type="ECO:0000313" key="3">
    <source>
        <dbReference type="EMBL" id="NKC30121.1"/>
    </source>
</evidence>
<proteinExistence type="predicted"/>
<dbReference type="CDD" id="cd02440">
    <property type="entry name" value="AdoMet_MTases"/>
    <property type="match status" value="1"/>
</dbReference>
<dbReference type="PANTHER" id="PTHR44068">
    <property type="entry name" value="ZGC:194242"/>
    <property type="match status" value="1"/>
</dbReference>
<protein>
    <submittedName>
        <fullName evidence="3">Methyltransferase domain-containing protein</fullName>
    </submittedName>
</protein>
<dbReference type="InterPro" id="IPR013216">
    <property type="entry name" value="Methyltransf_11"/>
</dbReference>
<keyword evidence="3" id="KW-0489">Methyltransferase</keyword>
<dbReference type="EMBL" id="JAAVNE010000005">
    <property type="protein sequence ID" value="NKC30121.1"/>
    <property type="molecule type" value="Genomic_DNA"/>
</dbReference>
<dbReference type="Gene3D" id="3.40.50.150">
    <property type="entry name" value="Vaccinia Virus protein VP39"/>
    <property type="match status" value="1"/>
</dbReference>
<dbReference type="Pfam" id="PF08241">
    <property type="entry name" value="Methyltransf_11"/>
    <property type="match status" value="1"/>
</dbReference>
<comment type="caution">
    <text evidence="3">The sequence shown here is derived from an EMBL/GenBank/DDBJ whole genome shotgun (WGS) entry which is preliminary data.</text>
</comment>
<dbReference type="Proteomes" id="UP000787635">
    <property type="component" value="Unassembled WGS sequence"/>
</dbReference>
<feature type="domain" description="Methyltransferase type 11" evidence="2">
    <location>
        <begin position="71"/>
        <end position="169"/>
    </location>
</feature>
<evidence type="ECO:0000256" key="1">
    <source>
        <dbReference type="ARBA" id="ARBA00022679"/>
    </source>
</evidence>
<reference evidence="3 4" key="1">
    <citation type="submission" date="2020-03" db="EMBL/GenBank/DDBJ databases">
        <title>Roseomonas selenitidurans sp. nov. isolated from urban soil.</title>
        <authorList>
            <person name="Liu H."/>
        </authorList>
    </citation>
    <scope>NUCLEOTIDE SEQUENCE [LARGE SCALE GENOMIC DNA]</scope>
    <source>
        <strain evidence="3 4">BU-1</strain>
    </source>
</reference>
<organism evidence="3 4">
    <name type="scientific">Falsiroseomonas selenitidurans</name>
    <dbReference type="NCBI Taxonomy" id="2716335"/>
    <lineage>
        <taxon>Bacteria</taxon>
        <taxon>Pseudomonadati</taxon>
        <taxon>Pseudomonadota</taxon>
        <taxon>Alphaproteobacteria</taxon>
        <taxon>Acetobacterales</taxon>
        <taxon>Roseomonadaceae</taxon>
        <taxon>Falsiroseomonas</taxon>
    </lineage>
</organism>
<evidence type="ECO:0000313" key="4">
    <source>
        <dbReference type="Proteomes" id="UP000787635"/>
    </source>
</evidence>
<keyword evidence="4" id="KW-1185">Reference proteome</keyword>
<accession>A0ABX1DZ65</accession>
<dbReference type="PANTHER" id="PTHR44068:SF11">
    <property type="entry name" value="GERANYL DIPHOSPHATE 2-C-METHYLTRANSFERASE"/>
    <property type="match status" value="1"/>
</dbReference>
<sequence length="279" mass="30678">MTLPYIDQLLAQLARGNPQLERSFGRHIHWGYWPDPAAARPDQAEDYGRAAERLSLELLDLAGIAPGMRVLDAGCGFGGTLACLDERVERLDMTGLNIDPRQLQRAARVARPRPGSTLRFVAADACTLPFADASFDRVLAVECIFHFPSRAAFLAEVRRVLRPGGALVISDFVPSPFFAPFGRLPKLRALRRINVLGECDTSCTAAGYRALAARAGLRVTTLRDITRHTLPTYAFLKHLAQQSGGSRLVRGFSAPLIGLLDFYGRSGLLKYSLLRFDRG</sequence>
<dbReference type="SUPFAM" id="SSF53335">
    <property type="entry name" value="S-adenosyl-L-methionine-dependent methyltransferases"/>
    <property type="match status" value="1"/>
</dbReference>
<dbReference type="RefSeq" id="WP_168027752.1">
    <property type="nucleotide sequence ID" value="NZ_JAAVNE010000005.1"/>
</dbReference>
<dbReference type="InterPro" id="IPR050447">
    <property type="entry name" value="Erg6_SMT_methyltransf"/>
</dbReference>
<keyword evidence="1" id="KW-0808">Transferase</keyword>
<gene>
    <name evidence="3" type="ORF">HEQ75_04550</name>
</gene>